<dbReference type="InterPro" id="IPR001431">
    <property type="entry name" value="Pept_M16_Zn_BS"/>
</dbReference>
<evidence type="ECO:0000313" key="7">
    <source>
        <dbReference type="EMBL" id="USE78324.1"/>
    </source>
</evidence>
<evidence type="ECO:0000256" key="4">
    <source>
        <dbReference type="SAM" id="SignalP"/>
    </source>
</evidence>
<feature type="signal peptide" evidence="4">
    <location>
        <begin position="1"/>
        <end position="26"/>
    </location>
</feature>
<evidence type="ECO:0000313" key="8">
    <source>
        <dbReference type="Proteomes" id="UP001056648"/>
    </source>
</evidence>
<feature type="domain" description="Peptidase M16 C-terminal" evidence="6">
    <location>
        <begin position="221"/>
        <end position="394"/>
    </location>
</feature>
<dbReference type="Gene3D" id="3.30.830.10">
    <property type="entry name" value="Metalloenzyme, LuxS/M16 peptidase-like"/>
    <property type="match status" value="4"/>
</dbReference>
<feature type="domain" description="Peptidase M16 N-terminal" evidence="5">
    <location>
        <begin position="556"/>
        <end position="640"/>
    </location>
</feature>
<dbReference type="InterPro" id="IPR050361">
    <property type="entry name" value="MPP/UQCRC_Complex"/>
</dbReference>
<dbReference type="Pfam" id="PF05193">
    <property type="entry name" value="Peptidase_M16_C"/>
    <property type="match status" value="2"/>
</dbReference>
<dbReference type="PANTHER" id="PTHR11851">
    <property type="entry name" value="METALLOPROTEASE"/>
    <property type="match status" value="1"/>
</dbReference>
<keyword evidence="4" id="KW-0732">Signal</keyword>
<sequence length="942" mass="102281">MRRSVAGWVLPAVIVAALCGPSLAPAARLSAEPVHVPAAAPTSPVPVATAEGITEYRLPNGLRVLLAPDAAQPTTTVNITYLVGSRHENYGESGMAHLLEHLLFKGTPSLPDGATGRQMASRGMQFNGTTAYDRTNYFATFAASEENLDWLLRMEADRMVNSTISRSALDSEMTVVRNELERGENSPTGVLLRQLAASAYHWHNYGKAPIGARSDIEHVGIDALQAFYRRYYQPDNAVLVITGQFDPQRTLASVSRYFGAIPRPARVLAEQYTVEPPQEGPREILLQRPGDIQVVAAQYHIGPGAHPDTAAMTLLVDILTAIPGGRLYHGLVEQRKAASQAGFVRALKQPGSVVFLAQVGKAQPLEPARTGLLELVEGIAARPITQEELDRAQRRARNGYERMLNDPASYGVALSEAIAKGDWRLMLIARDQIERVTVGDVNRVARHYLQRANRTLGQFIPVDVPGYVAIPPAPDLAELTRDYRGKPGAAPVAPFAPTPANIEAHTVRATLPNGLAMAMLPKPARGQRVHGQLVLRMGDVNSLRGLDAVGTLTAGMLMRGAGGRDRQQLIDAFEALSATVGVSGDAERVTVSFQAPREHLPQVLTLLRDVLREPSLPPAEFEVLRTTAIAGIQSQVRQPEALAPVVLGRHGNPYPRGDPRYVSTLEESIADLRAVQLEQVRDFHRRFYGASHAQFALVGDFDAAAVRRQVETLFGDWNAPMPFVRVERDFVPLHPASLAVPTPHKANASFIAALPIGMTMDHPDYAALAIANRIFGGSSMKSRLADRLRQQEGISYGATSYLRIGALDTAGRFGVQASFAPQNLPRLKAGVQRELRRFLREGVTEDELAEAKSGLRQQGLVTRSRDEALASMLAYQLFVGQTMAFTEQLEARIEQATVEQVNAAIRRYLDPDRFVEVYAGAWPDAGGAADPGKVAASPESGL</sequence>
<accession>A0ABY4VM77</accession>
<feature type="domain" description="Peptidase M16 C-terminal" evidence="6">
    <location>
        <begin position="675"/>
        <end position="855"/>
    </location>
</feature>
<feature type="domain" description="Peptidase M16 N-terminal" evidence="5">
    <location>
        <begin position="63"/>
        <end position="208"/>
    </location>
</feature>
<organism evidence="7 8">
    <name type="scientific">Cupriavidus gilardii</name>
    <dbReference type="NCBI Taxonomy" id="82541"/>
    <lineage>
        <taxon>Bacteria</taxon>
        <taxon>Pseudomonadati</taxon>
        <taxon>Pseudomonadota</taxon>
        <taxon>Betaproteobacteria</taxon>
        <taxon>Burkholderiales</taxon>
        <taxon>Burkholderiaceae</taxon>
        <taxon>Cupriavidus</taxon>
    </lineage>
</organism>
<evidence type="ECO:0000259" key="5">
    <source>
        <dbReference type="Pfam" id="PF00675"/>
    </source>
</evidence>
<proteinExistence type="inferred from homology"/>
<evidence type="ECO:0000256" key="2">
    <source>
        <dbReference type="ARBA" id="ARBA00007261"/>
    </source>
</evidence>
<gene>
    <name evidence="7" type="ORF">NDR89_04730</name>
</gene>
<dbReference type="InterPro" id="IPR007863">
    <property type="entry name" value="Peptidase_M16_C"/>
</dbReference>
<feature type="chain" id="PRO_5045071196" evidence="4">
    <location>
        <begin position="27"/>
        <end position="942"/>
    </location>
</feature>
<dbReference type="SUPFAM" id="SSF63411">
    <property type="entry name" value="LuxS/MPP-like metallohydrolase"/>
    <property type="match status" value="4"/>
</dbReference>
<dbReference type="InterPro" id="IPR011249">
    <property type="entry name" value="Metalloenz_LuxS/M16"/>
</dbReference>
<evidence type="ECO:0000256" key="1">
    <source>
        <dbReference type="ARBA" id="ARBA00001947"/>
    </source>
</evidence>
<name>A0ABY4VM77_9BURK</name>
<dbReference type="PROSITE" id="PS00143">
    <property type="entry name" value="INSULINASE"/>
    <property type="match status" value="1"/>
</dbReference>
<protein>
    <submittedName>
        <fullName evidence="7">Insulinase family protein</fullName>
    </submittedName>
</protein>
<comment type="cofactor">
    <cofactor evidence="1">
        <name>Zn(2+)</name>
        <dbReference type="ChEBI" id="CHEBI:29105"/>
    </cofactor>
</comment>
<dbReference type="PANTHER" id="PTHR11851:SF49">
    <property type="entry name" value="MITOCHONDRIAL-PROCESSING PEPTIDASE SUBUNIT ALPHA"/>
    <property type="match status" value="1"/>
</dbReference>
<dbReference type="Pfam" id="PF00675">
    <property type="entry name" value="Peptidase_M16"/>
    <property type="match status" value="2"/>
</dbReference>
<comment type="similarity">
    <text evidence="2 3">Belongs to the peptidase M16 family.</text>
</comment>
<evidence type="ECO:0000256" key="3">
    <source>
        <dbReference type="RuleBase" id="RU004447"/>
    </source>
</evidence>
<dbReference type="Proteomes" id="UP001056648">
    <property type="component" value="Chromosome 1"/>
</dbReference>
<reference evidence="7" key="1">
    <citation type="submission" date="2022-06" db="EMBL/GenBank/DDBJ databases">
        <title>Complete genome sequence and characterization of Cupriavidus gilardii QJ1 isolated from contaminating cells.</title>
        <authorList>
            <person name="Qi J."/>
        </authorList>
    </citation>
    <scope>NUCLEOTIDE SEQUENCE</scope>
    <source>
        <strain evidence="7">QJ1</strain>
    </source>
</reference>
<dbReference type="RefSeq" id="WP_252252339.1">
    <property type="nucleotide sequence ID" value="NZ_CP098735.1"/>
</dbReference>
<evidence type="ECO:0000259" key="6">
    <source>
        <dbReference type="Pfam" id="PF05193"/>
    </source>
</evidence>
<dbReference type="EMBL" id="CP098735">
    <property type="protein sequence ID" value="USE78324.1"/>
    <property type="molecule type" value="Genomic_DNA"/>
</dbReference>
<keyword evidence="8" id="KW-1185">Reference proteome</keyword>
<dbReference type="InterPro" id="IPR011765">
    <property type="entry name" value="Pept_M16_N"/>
</dbReference>